<evidence type="ECO:0000313" key="5">
    <source>
        <dbReference type="Proteomes" id="UP001374535"/>
    </source>
</evidence>
<evidence type="ECO:0000256" key="1">
    <source>
        <dbReference type="PROSITE-ProRule" id="PRU00042"/>
    </source>
</evidence>
<dbReference type="InterPro" id="IPR041577">
    <property type="entry name" value="RT_RNaseH_2"/>
</dbReference>
<dbReference type="InterPro" id="IPR043128">
    <property type="entry name" value="Rev_trsase/Diguanyl_cyclase"/>
</dbReference>
<keyword evidence="1" id="KW-0862">Zinc</keyword>
<dbReference type="InterPro" id="IPR036397">
    <property type="entry name" value="RNaseH_sf"/>
</dbReference>
<feature type="domain" description="C2H2-type" evidence="3">
    <location>
        <begin position="421"/>
        <end position="449"/>
    </location>
</feature>
<feature type="compositionally biased region" description="Polar residues" evidence="2">
    <location>
        <begin position="1423"/>
        <end position="1433"/>
    </location>
</feature>
<feature type="compositionally biased region" description="Polar residues" evidence="2">
    <location>
        <begin position="1643"/>
        <end position="1654"/>
    </location>
</feature>
<feature type="compositionally biased region" description="Basic and acidic residues" evidence="2">
    <location>
        <begin position="1325"/>
        <end position="1338"/>
    </location>
</feature>
<dbReference type="Pfam" id="PF17919">
    <property type="entry name" value="RT_RNaseH_2"/>
    <property type="match status" value="1"/>
</dbReference>
<dbReference type="GO" id="GO:0008270">
    <property type="term" value="F:zinc ion binding"/>
    <property type="evidence" value="ECO:0007669"/>
    <property type="project" value="UniProtKB-KW"/>
</dbReference>
<organism evidence="4 5">
    <name type="scientific">Vigna mungo</name>
    <name type="common">Black gram</name>
    <name type="synonym">Phaseolus mungo</name>
    <dbReference type="NCBI Taxonomy" id="3915"/>
    <lineage>
        <taxon>Eukaryota</taxon>
        <taxon>Viridiplantae</taxon>
        <taxon>Streptophyta</taxon>
        <taxon>Embryophyta</taxon>
        <taxon>Tracheophyta</taxon>
        <taxon>Spermatophyta</taxon>
        <taxon>Magnoliopsida</taxon>
        <taxon>eudicotyledons</taxon>
        <taxon>Gunneridae</taxon>
        <taxon>Pentapetalae</taxon>
        <taxon>rosids</taxon>
        <taxon>fabids</taxon>
        <taxon>Fabales</taxon>
        <taxon>Fabaceae</taxon>
        <taxon>Papilionoideae</taxon>
        <taxon>50 kb inversion clade</taxon>
        <taxon>NPAAA clade</taxon>
        <taxon>indigoferoid/millettioid clade</taxon>
        <taxon>Phaseoleae</taxon>
        <taxon>Vigna</taxon>
    </lineage>
</organism>
<dbReference type="SUPFAM" id="SSF56672">
    <property type="entry name" value="DNA/RNA polymerases"/>
    <property type="match status" value="1"/>
</dbReference>
<feature type="region of interest" description="Disordered" evidence="2">
    <location>
        <begin position="1386"/>
        <end position="1507"/>
    </location>
</feature>
<dbReference type="InterPro" id="IPR012337">
    <property type="entry name" value="RNaseH-like_sf"/>
</dbReference>
<evidence type="ECO:0000256" key="2">
    <source>
        <dbReference type="SAM" id="MobiDB-lite"/>
    </source>
</evidence>
<keyword evidence="5" id="KW-1185">Reference proteome</keyword>
<dbReference type="PROSITE" id="PS50157">
    <property type="entry name" value="ZINC_FINGER_C2H2_2"/>
    <property type="match status" value="1"/>
</dbReference>
<accession>A0AAQ3P402</accession>
<feature type="compositionally biased region" description="Basic and acidic residues" evidence="2">
    <location>
        <begin position="1478"/>
        <end position="1491"/>
    </location>
</feature>
<feature type="compositionally biased region" description="Basic and acidic residues" evidence="2">
    <location>
        <begin position="1434"/>
        <end position="1448"/>
    </location>
</feature>
<feature type="region of interest" description="Disordered" evidence="2">
    <location>
        <begin position="37"/>
        <end position="84"/>
    </location>
</feature>
<dbReference type="PANTHER" id="PTHR48475:SF2">
    <property type="entry name" value="RIBONUCLEASE H"/>
    <property type="match status" value="1"/>
</dbReference>
<feature type="region of interest" description="Disordered" evidence="2">
    <location>
        <begin position="1541"/>
        <end position="1710"/>
    </location>
</feature>
<dbReference type="SUPFAM" id="SSF53098">
    <property type="entry name" value="Ribonuclease H-like"/>
    <property type="match status" value="1"/>
</dbReference>
<sequence length="1710" mass="194853">MAKELQLQMAEMVAMRAERGNSLRGQFAQSVNNKAANIENGGESSHAAHENRTHEVTNDSRCNTQGGGGNVENQDGHNAGDQAGHNVQNQVSINHPDRVNHLSLIECPDQAEGLHPFTTAVMREPMPENKVLSAMEKYGGSTDSAKHLRSFVDAMVVYSPDDLDETLDWFHSLHPGTVDEFATLRHLFTQQYTSSRAMRQGREETLKTFMDRFNQTARQVRNVDQRLIINALTTALRPSPFIDYLYAEEPQTLAELQNNKLVLFRLKKGRKEAILVAKPCWEKRDGRKTFKRDDGGNEQRNRDLPRFPQYAHYTPLNEPRARVMEEALRERPVNFDSVTNFQGSQWAEILSIPSKLGTHYKRLHNSEGQVGKLGPGRTFFENLYKVTEEALRVTEVVCLEGITHPRGMIGRREIAVAGVEVGCDPCGEGGSTASARKRHLRSLHSTNRADMARRSMPTITFSDEDFHAPDPDQDDPMVITTMIARYKVGKRTFQQMDISDDVVMPFHEQILGFVGDRVDTKGYAELRMSLGMERDAKELKIRFLLVEADTRENLCHSGRLEDGPRIICRRIKDKTTGLRATSWILEQIQRIEWSHWVRCGAEKSTTIGGGLTEAQAQEVGWVLKANKDLFAWTAADMLGIHPDVISHKLSLFKDARLVAQKKRRIGIKKQIAVDEEVRKLLEAGFIHEVKYTTWLANVDAYPLPSIDGLVDGASGYQVLNFWMHILDITKSTSTYQRLMDKVFQQQIGKCMEVYVDDMVVRSWSMEKHVKDLEEVFGQEPAKHQGGSKIGKTFNIFIPIYTKVGERIKPILRVMKKDAQGCWNNQCEEAFQDVKKILTKPPVMGRSEPGHELQLFLVANDEAISVTLVHETSKFKPIYFVSRSLKDAETHYQQLEKVALPLLNVARRLRPYLQGNQVAVRTDHSIAKILRKPDLAGRMIGWSVELLEFSLCYEPRGSVRGQHLADFAVELRMEEKTMDRLINMAEELELFSKDRRFGGAEFLECRIDSQLVEGHINGNFQAKFKYVELKHIPREENVREEGRVLQTKDAKRIARYVIVGEELYRRGYITPMMKCLSAEEAKYVMRELHEGICGRHTSSRALRAQALRTGFFWKRWRRIFLMVVVDYFTKWVEAEPLASISVTHVQKFTIITNNGRQFVDKKLVAFYKDLGITPVTSSVEHPQTNSQAEAANKIIVQELKKCLGEAKGAWVDEHHQVQSRQFLEGDLVWRKTANARKKGNPRKIGSQLGGTVQNKGKPIQWCISARTFDRKGSQKNDSYLKTFGGKSEKCLQESPLNVGSQENDSCHKTFRRKKMTLEIPAQRNKLKNDSSLKTFRAEKMTPASKRSGGRQKNDFRKIPLNIRSKKIDSCLKTFGGSQKNDFRNLRSTQEVRKMTPGSRCSGGSSKNDFRNLRSTQEEVRKMTPASTCLGGSQKNDFRNPRSMQEDVRKMTPVSRRSGGSYKNDFRDPRSTQEGGSQKNDFRNLRSTEEVRKMIPASRRLGESQKNNFRNLRSTQEMFGGSQKNDFRNLRSTQYVREMTLGSRCSGGSYKNDFKNPRSTQKKGSQKNDFRNLRSTKEVRKMTPASRRSGEVRKMTSVSRRSGGSYKNEFRDPRSTQEGGSQKNDFRNLCSNEEVRKMTPASRRSGGSQKNNFRNLRSTHEVKKITPASRCSGGDVRKMTPGSRCSGGSYKNDFKNPRSTQEVRKITPASRR</sequence>
<keyword evidence="1" id="KW-0863">Zinc-finger</keyword>
<feature type="compositionally biased region" description="Basic and acidic residues" evidence="2">
    <location>
        <begin position="1406"/>
        <end position="1420"/>
    </location>
</feature>
<evidence type="ECO:0000259" key="3">
    <source>
        <dbReference type="PROSITE" id="PS50157"/>
    </source>
</evidence>
<dbReference type="InterPro" id="IPR043502">
    <property type="entry name" value="DNA/RNA_pol_sf"/>
</dbReference>
<name>A0AAQ3P402_VIGMU</name>
<dbReference type="PANTHER" id="PTHR48475">
    <property type="entry name" value="RIBONUCLEASE H"/>
    <property type="match status" value="1"/>
</dbReference>
<dbReference type="GO" id="GO:0003676">
    <property type="term" value="F:nucleic acid binding"/>
    <property type="evidence" value="ECO:0007669"/>
    <property type="project" value="InterPro"/>
</dbReference>
<dbReference type="Gene3D" id="3.30.70.270">
    <property type="match status" value="1"/>
</dbReference>
<reference evidence="4 5" key="1">
    <citation type="journal article" date="2023" name="Life. Sci Alliance">
        <title>Evolutionary insights into 3D genome organization and epigenetic landscape of Vigna mungo.</title>
        <authorList>
            <person name="Junaid A."/>
            <person name="Singh B."/>
            <person name="Bhatia S."/>
        </authorList>
    </citation>
    <scope>NUCLEOTIDE SEQUENCE [LARGE SCALE GENOMIC DNA]</scope>
    <source>
        <strain evidence="4">Urdbean</strain>
    </source>
</reference>
<dbReference type="InterPro" id="IPR013087">
    <property type="entry name" value="Znf_C2H2_type"/>
</dbReference>
<dbReference type="Proteomes" id="UP001374535">
    <property type="component" value="Chromosome 2"/>
</dbReference>
<dbReference type="EMBL" id="CP144699">
    <property type="protein sequence ID" value="WVZ19433.1"/>
    <property type="molecule type" value="Genomic_DNA"/>
</dbReference>
<protein>
    <recommendedName>
        <fullName evidence="3">C2H2-type domain-containing protein</fullName>
    </recommendedName>
</protein>
<gene>
    <name evidence="4" type="ORF">V8G54_006755</name>
</gene>
<feature type="compositionally biased region" description="Basic and acidic residues" evidence="2">
    <location>
        <begin position="46"/>
        <end position="58"/>
    </location>
</feature>
<proteinExistence type="predicted"/>
<evidence type="ECO:0000313" key="4">
    <source>
        <dbReference type="EMBL" id="WVZ19433.1"/>
    </source>
</evidence>
<feature type="compositionally biased region" description="Basic and acidic residues" evidence="2">
    <location>
        <begin position="1690"/>
        <end position="1703"/>
    </location>
</feature>
<feature type="region of interest" description="Disordered" evidence="2">
    <location>
        <begin position="1323"/>
        <end position="1351"/>
    </location>
</feature>
<dbReference type="Gene3D" id="3.30.420.10">
    <property type="entry name" value="Ribonuclease H-like superfamily/Ribonuclease H"/>
    <property type="match status" value="1"/>
</dbReference>
<keyword evidence="1" id="KW-0479">Metal-binding</keyword>
<feature type="compositionally biased region" description="Basic and acidic residues" evidence="2">
    <location>
        <begin position="1564"/>
        <end position="1579"/>
    </location>
</feature>